<gene>
    <name evidence="2" type="ORF">COMA2_10291</name>
</gene>
<name>A0A0S4L2G9_9BACT</name>
<feature type="compositionally biased region" description="Polar residues" evidence="1">
    <location>
        <begin position="96"/>
        <end position="106"/>
    </location>
</feature>
<accession>A0A0S4L2G9</accession>
<reference evidence="3" key="1">
    <citation type="submission" date="2015-10" db="EMBL/GenBank/DDBJ databases">
        <authorList>
            <person name="Luecker S."/>
            <person name="Luecker S."/>
        </authorList>
    </citation>
    <scope>NUCLEOTIDE SEQUENCE [LARGE SCALE GENOMIC DNA]</scope>
</reference>
<dbReference type="AlphaFoldDB" id="A0A0S4L2G9"/>
<feature type="region of interest" description="Disordered" evidence="1">
    <location>
        <begin position="84"/>
        <end position="106"/>
    </location>
</feature>
<dbReference type="Proteomes" id="UP000198736">
    <property type="component" value="Unassembled WGS sequence"/>
</dbReference>
<protein>
    <submittedName>
        <fullName evidence="2">Uncharacterized protein</fullName>
    </submittedName>
</protein>
<proteinExistence type="predicted"/>
<organism evidence="2 3">
    <name type="scientific">Candidatus Nitrospira nitrificans</name>
    <dbReference type="NCBI Taxonomy" id="1742973"/>
    <lineage>
        <taxon>Bacteria</taxon>
        <taxon>Pseudomonadati</taxon>
        <taxon>Nitrospirota</taxon>
        <taxon>Nitrospiria</taxon>
        <taxon>Nitrospirales</taxon>
        <taxon>Nitrospiraceae</taxon>
        <taxon>Nitrospira</taxon>
    </lineage>
</organism>
<dbReference type="EMBL" id="CZPZ01000001">
    <property type="protein sequence ID" value="CUS31783.1"/>
    <property type="molecule type" value="Genomic_DNA"/>
</dbReference>
<sequence length="106" mass="11465">MRLSMDRSQSPNRTPGETIASESFGANATGVRHGITSTFSISRGDGIFGGLLLTTYSLPNPSHAASRCSINILKPSCAIRRRRSSMRRGMSFSRMKTTSTSGKPVR</sequence>
<keyword evidence="3" id="KW-1185">Reference proteome</keyword>
<feature type="region of interest" description="Disordered" evidence="1">
    <location>
        <begin position="1"/>
        <end position="27"/>
    </location>
</feature>
<evidence type="ECO:0000256" key="1">
    <source>
        <dbReference type="SAM" id="MobiDB-lite"/>
    </source>
</evidence>
<evidence type="ECO:0000313" key="3">
    <source>
        <dbReference type="Proteomes" id="UP000198736"/>
    </source>
</evidence>
<feature type="compositionally biased region" description="Polar residues" evidence="1">
    <location>
        <begin position="1"/>
        <end position="26"/>
    </location>
</feature>
<evidence type="ECO:0000313" key="2">
    <source>
        <dbReference type="EMBL" id="CUS31783.1"/>
    </source>
</evidence>